<dbReference type="PANTHER" id="PTHR22870:SF395">
    <property type="entry name" value="UVB-RESISTANCE PROTEIN UVR8-RELATED"/>
    <property type="match status" value="1"/>
</dbReference>
<feature type="domain" description="RCC1-like" evidence="4">
    <location>
        <begin position="89"/>
        <end position="475"/>
    </location>
</feature>
<protein>
    <recommendedName>
        <fullName evidence="4">RCC1-like domain-containing protein</fullName>
    </recommendedName>
</protein>
<feature type="repeat" description="RCC1" evidence="2">
    <location>
        <begin position="144"/>
        <end position="196"/>
    </location>
</feature>
<dbReference type="InterPro" id="IPR058923">
    <property type="entry name" value="RCC1-like_dom"/>
</dbReference>
<accession>A0A176W832</accession>
<comment type="caution">
    <text evidence="5">The sequence shown here is derived from an EMBL/GenBank/DDBJ whole genome shotgun (WGS) entry which is preliminary data.</text>
</comment>
<dbReference type="Proteomes" id="UP000077202">
    <property type="component" value="Unassembled WGS sequence"/>
</dbReference>
<dbReference type="AlphaFoldDB" id="A0A176W832"/>
<dbReference type="EMBL" id="LVLJ01001741">
    <property type="protein sequence ID" value="OAE28316.1"/>
    <property type="molecule type" value="Genomic_DNA"/>
</dbReference>
<proteinExistence type="predicted"/>
<evidence type="ECO:0000313" key="5">
    <source>
        <dbReference type="EMBL" id="OAE28316.1"/>
    </source>
</evidence>
<feature type="region of interest" description="Disordered" evidence="3">
    <location>
        <begin position="1"/>
        <end position="21"/>
    </location>
</feature>
<dbReference type="PRINTS" id="PR00633">
    <property type="entry name" value="RCCNDNSATION"/>
</dbReference>
<dbReference type="Gene3D" id="2.130.10.30">
    <property type="entry name" value="Regulator of chromosome condensation 1/beta-lactamase-inhibitor protein II"/>
    <property type="match status" value="2"/>
</dbReference>
<organism evidence="5 6">
    <name type="scientific">Marchantia polymorpha subsp. ruderalis</name>
    <dbReference type="NCBI Taxonomy" id="1480154"/>
    <lineage>
        <taxon>Eukaryota</taxon>
        <taxon>Viridiplantae</taxon>
        <taxon>Streptophyta</taxon>
        <taxon>Embryophyta</taxon>
        <taxon>Marchantiophyta</taxon>
        <taxon>Marchantiopsida</taxon>
        <taxon>Marchantiidae</taxon>
        <taxon>Marchantiales</taxon>
        <taxon>Marchantiaceae</taxon>
        <taxon>Marchantia</taxon>
    </lineage>
</organism>
<feature type="repeat" description="RCC1" evidence="2">
    <location>
        <begin position="312"/>
        <end position="361"/>
    </location>
</feature>
<dbReference type="InterPro" id="IPR009091">
    <property type="entry name" value="RCC1/BLIP-II"/>
</dbReference>
<evidence type="ECO:0000256" key="1">
    <source>
        <dbReference type="ARBA" id="ARBA00022737"/>
    </source>
</evidence>
<sequence length="480" mass="50696">MDTFGKQMKESRSRITPTPHAWQEDKFEIPNSETRIASSTLASDTRGVGGSAGIGVSCGRGCFGLGPELGREGGGGAFRVRLHRAKHCVALWGNGDHGRLGLSSASSSNAASRWEPTVCESLAELEPIAVACGGAHTLVLTDEGRVLATGLNDHGQLGAEQLDTHQSQFVEVVRGLPSRCVHIAAGYNHSGAITDDGAVYVWGSNAHGQLGLGKKAEKLVHDPTRVEALRGIRVKKLALGAEHSLALSEDGDVLSWGNGSSGRLGHGRQSGPLRFFGNSTEFLPRLVDFFREIRIHDIAAGLMHSACVDFYGVVYTFGNGRMCQLGNGSSRGDIPEPGALALPAARQVACGGYHTGAVTRLGDLYMCGSNENGCLGFGYKHTDPARFPMKVEGPLTTQNVLEVACGWKHSCALTDKGQLFAWGWGGAEGSYSSDGRSGGGQLGLGNEFDFNEPTLVPVKSMKGVQVSCGFNHTAAIFKEC</sequence>
<feature type="repeat" description="RCC1" evidence="2">
    <location>
        <begin position="251"/>
        <end position="311"/>
    </location>
</feature>
<dbReference type="PROSITE" id="PS50012">
    <property type="entry name" value="RCC1_3"/>
    <property type="match status" value="7"/>
</dbReference>
<reference evidence="5" key="1">
    <citation type="submission" date="2016-03" db="EMBL/GenBank/DDBJ databases">
        <title>Mechanisms controlling the formation of the plant cell surface in tip-growing cells are functionally conserved among land plants.</title>
        <authorList>
            <person name="Honkanen S."/>
            <person name="Jones V.A."/>
            <person name="Morieri G."/>
            <person name="Champion C."/>
            <person name="Hetherington A.J."/>
            <person name="Kelly S."/>
            <person name="Saint-Marcoux D."/>
            <person name="Proust H."/>
            <person name="Prescott H."/>
            <person name="Dolan L."/>
        </authorList>
    </citation>
    <scope>NUCLEOTIDE SEQUENCE [LARGE SCALE GENOMIC DNA]</scope>
    <source>
        <tissue evidence="5">Whole gametophyte</tissue>
    </source>
</reference>
<evidence type="ECO:0000256" key="3">
    <source>
        <dbReference type="SAM" id="MobiDB-lite"/>
    </source>
</evidence>
<dbReference type="SUPFAM" id="SSF50985">
    <property type="entry name" value="RCC1/BLIP-II"/>
    <property type="match status" value="2"/>
</dbReference>
<gene>
    <name evidence="5" type="ORF">AXG93_2490s1040</name>
</gene>
<feature type="repeat" description="RCC1" evidence="2">
    <location>
        <begin position="197"/>
        <end position="250"/>
    </location>
</feature>
<dbReference type="Pfam" id="PF25390">
    <property type="entry name" value="WD40_RLD"/>
    <property type="match status" value="1"/>
</dbReference>
<feature type="repeat" description="RCC1" evidence="2">
    <location>
        <begin position="87"/>
        <end position="143"/>
    </location>
</feature>
<evidence type="ECO:0000313" key="6">
    <source>
        <dbReference type="Proteomes" id="UP000077202"/>
    </source>
</evidence>
<dbReference type="PROSITE" id="PS00626">
    <property type="entry name" value="RCC1_2"/>
    <property type="match status" value="1"/>
</dbReference>
<keyword evidence="1" id="KW-0677">Repeat</keyword>
<feature type="repeat" description="RCC1" evidence="2">
    <location>
        <begin position="417"/>
        <end position="479"/>
    </location>
</feature>
<dbReference type="InterPro" id="IPR051210">
    <property type="entry name" value="Ub_ligase/GEF_domain"/>
</dbReference>
<name>A0A176W832_MARPO</name>
<feature type="repeat" description="RCC1" evidence="2">
    <location>
        <begin position="362"/>
        <end position="416"/>
    </location>
</feature>
<evidence type="ECO:0000259" key="4">
    <source>
        <dbReference type="Pfam" id="PF25390"/>
    </source>
</evidence>
<keyword evidence="6" id="KW-1185">Reference proteome</keyword>
<dbReference type="PANTHER" id="PTHR22870">
    <property type="entry name" value="REGULATOR OF CHROMOSOME CONDENSATION"/>
    <property type="match status" value="1"/>
</dbReference>
<evidence type="ECO:0000256" key="2">
    <source>
        <dbReference type="PROSITE-ProRule" id="PRU00235"/>
    </source>
</evidence>
<dbReference type="InterPro" id="IPR000408">
    <property type="entry name" value="Reg_chr_condens"/>
</dbReference>